<dbReference type="InterPro" id="IPR032675">
    <property type="entry name" value="LRR_dom_sf"/>
</dbReference>
<keyword evidence="6" id="KW-0433">Leucine-rich repeat</keyword>
<feature type="region of interest" description="Disordered" evidence="16">
    <location>
        <begin position="787"/>
        <end position="851"/>
    </location>
</feature>
<keyword evidence="15" id="KW-0175">Coiled coil</keyword>
<feature type="region of interest" description="Disordered" evidence="16">
    <location>
        <begin position="641"/>
        <end position="700"/>
    </location>
</feature>
<keyword evidence="10" id="KW-0156">Chromatin regulator</keyword>
<feature type="repeat" description="ANK" evidence="14">
    <location>
        <begin position="481"/>
        <end position="513"/>
    </location>
</feature>
<keyword evidence="12" id="KW-0234">DNA repair</keyword>
<evidence type="ECO:0000313" key="17">
    <source>
        <dbReference type="EMBL" id="KAL3860427.1"/>
    </source>
</evidence>
<keyword evidence="13" id="KW-0539">Nucleus</keyword>
<dbReference type="SMART" id="SM00248">
    <property type="entry name" value="ANK"/>
    <property type="match status" value="3"/>
</dbReference>
<keyword evidence="8" id="KW-0227">DNA damage</keyword>
<dbReference type="InterPro" id="IPR052311">
    <property type="entry name" value="MMS22L-TONSL_complex_comp"/>
</dbReference>
<feature type="compositionally biased region" description="Acidic residues" evidence="16">
    <location>
        <begin position="833"/>
        <end position="843"/>
    </location>
</feature>
<organism evidence="17 18">
    <name type="scientific">Sinanodonta woodiana</name>
    <name type="common">Chinese pond mussel</name>
    <name type="synonym">Anodonta woodiana</name>
    <dbReference type="NCBI Taxonomy" id="1069815"/>
    <lineage>
        <taxon>Eukaryota</taxon>
        <taxon>Metazoa</taxon>
        <taxon>Spiralia</taxon>
        <taxon>Lophotrochozoa</taxon>
        <taxon>Mollusca</taxon>
        <taxon>Bivalvia</taxon>
        <taxon>Autobranchia</taxon>
        <taxon>Heteroconchia</taxon>
        <taxon>Palaeoheterodonta</taxon>
        <taxon>Unionida</taxon>
        <taxon>Unionoidea</taxon>
        <taxon>Unionidae</taxon>
        <taxon>Unioninae</taxon>
        <taxon>Sinanodonta</taxon>
    </lineage>
</organism>
<dbReference type="Gene3D" id="1.25.40.10">
    <property type="entry name" value="Tetratricopeptide repeat domain"/>
    <property type="match status" value="2"/>
</dbReference>
<keyword evidence="9" id="KW-0802">TPR repeat</keyword>
<evidence type="ECO:0000256" key="11">
    <source>
        <dbReference type="ARBA" id="ARBA00023043"/>
    </source>
</evidence>
<evidence type="ECO:0000256" key="2">
    <source>
        <dbReference type="ARBA" id="ARBA00004286"/>
    </source>
</evidence>
<evidence type="ECO:0000256" key="12">
    <source>
        <dbReference type="ARBA" id="ARBA00023204"/>
    </source>
</evidence>
<dbReference type="Pfam" id="PF13181">
    <property type="entry name" value="TPR_8"/>
    <property type="match status" value="1"/>
</dbReference>
<feature type="region of interest" description="Disordered" evidence="16">
    <location>
        <begin position="421"/>
        <end position="481"/>
    </location>
</feature>
<gene>
    <name evidence="17" type="ORF">ACJMK2_010551</name>
</gene>
<dbReference type="GO" id="GO:0006325">
    <property type="term" value="P:chromatin organization"/>
    <property type="evidence" value="ECO:0007669"/>
    <property type="project" value="UniProtKB-KW"/>
</dbReference>
<reference evidence="17 18" key="1">
    <citation type="submission" date="2024-11" db="EMBL/GenBank/DDBJ databases">
        <title>Chromosome-level genome assembly of the freshwater bivalve Anodonta woodiana.</title>
        <authorList>
            <person name="Chen X."/>
        </authorList>
    </citation>
    <scope>NUCLEOTIDE SEQUENCE [LARGE SCALE GENOMIC DNA]</scope>
    <source>
        <strain evidence="17">MN2024</strain>
        <tissue evidence="17">Gills</tissue>
    </source>
</reference>
<dbReference type="PRINTS" id="PR01415">
    <property type="entry name" value="ANKYRIN"/>
</dbReference>
<feature type="repeat" description="ANK" evidence="14">
    <location>
        <begin position="550"/>
        <end position="582"/>
    </location>
</feature>
<dbReference type="InterPro" id="IPR002110">
    <property type="entry name" value="Ankyrin_rpt"/>
</dbReference>
<comment type="similarity">
    <text evidence="3">Belongs to the Tonsoku family.</text>
</comment>
<dbReference type="Pfam" id="PF12796">
    <property type="entry name" value="Ank_2"/>
    <property type="match status" value="1"/>
</dbReference>
<dbReference type="PANTHER" id="PTHR46358">
    <property type="entry name" value="TONSOKU-LIKE PROTEIN"/>
    <property type="match status" value="1"/>
</dbReference>
<dbReference type="SUPFAM" id="SSF48403">
    <property type="entry name" value="Ankyrin repeat"/>
    <property type="match status" value="1"/>
</dbReference>
<dbReference type="SMART" id="SM00368">
    <property type="entry name" value="LRR_RI"/>
    <property type="match status" value="2"/>
</dbReference>
<evidence type="ECO:0000256" key="4">
    <source>
        <dbReference type="ARBA" id="ARBA00017829"/>
    </source>
</evidence>
<dbReference type="EMBL" id="JBJQND010000012">
    <property type="protein sequence ID" value="KAL3860427.1"/>
    <property type="molecule type" value="Genomic_DNA"/>
</dbReference>
<feature type="compositionally biased region" description="Acidic residues" evidence="16">
    <location>
        <begin position="646"/>
        <end position="656"/>
    </location>
</feature>
<dbReference type="SUPFAM" id="SSF48452">
    <property type="entry name" value="TPR-like"/>
    <property type="match status" value="3"/>
</dbReference>
<feature type="compositionally biased region" description="Basic and acidic residues" evidence="16">
    <location>
        <begin position="472"/>
        <end position="481"/>
    </location>
</feature>
<feature type="region of interest" description="Disordered" evidence="16">
    <location>
        <begin position="735"/>
        <end position="760"/>
    </location>
</feature>
<feature type="repeat" description="ANK" evidence="14">
    <location>
        <begin position="514"/>
        <end position="546"/>
    </location>
</feature>
<dbReference type="Gene3D" id="3.80.10.10">
    <property type="entry name" value="Ribonuclease Inhibitor"/>
    <property type="match status" value="1"/>
</dbReference>
<keyword evidence="11 14" id="KW-0040">ANK repeat</keyword>
<dbReference type="InterPro" id="IPR011990">
    <property type="entry name" value="TPR-like_helical_dom_sf"/>
</dbReference>
<feature type="compositionally biased region" description="Basic residues" evidence="16">
    <location>
        <begin position="661"/>
        <end position="673"/>
    </location>
</feature>
<evidence type="ECO:0000256" key="1">
    <source>
        <dbReference type="ARBA" id="ARBA00004123"/>
    </source>
</evidence>
<feature type="non-terminal residue" evidence="17">
    <location>
        <position position="1150"/>
    </location>
</feature>
<dbReference type="GO" id="GO:0005634">
    <property type="term" value="C:nucleus"/>
    <property type="evidence" value="ECO:0007669"/>
    <property type="project" value="UniProtKB-SubCell"/>
</dbReference>
<dbReference type="Pfam" id="PF13857">
    <property type="entry name" value="Ank_5"/>
    <property type="match status" value="1"/>
</dbReference>
<dbReference type="GO" id="GO:0005694">
    <property type="term" value="C:chromosome"/>
    <property type="evidence" value="ECO:0007669"/>
    <property type="project" value="UniProtKB-SubCell"/>
</dbReference>
<feature type="compositionally biased region" description="Basic and acidic residues" evidence="16">
    <location>
        <begin position="807"/>
        <end position="823"/>
    </location>
</feature>
<evidence type="ECO:0000256" key="7">
    <source>
        <dbReference type="ARBA" id="ARBA00022737"/>
    </source>
</evidence>
<dbReference type="PANTHER" id="PTHR46358:SF1">
    <property type="entry name" value="TONSOKU-LIKE PROTEIN"/>
    <property type="match status" value="1"/>
</dbReference>
<evidence type="ECO:0000256" key="13">
    <source>
        <dbReference type="ARBA" id="ARBA00023242"/>
    </source>
</evidence>
<keyword evidence="7" id="KW-0677">Repeat</keyword>
<proteinExistence type="inferred from homology"/>
<dbReference type="PROSITE" id="PS50297">
    <property type="entry name" value="ANK_REP_REGION"/>
    <property type="match status" value="3"/>
</dbReference>
<comment type="caution">
    <text evidence="17">The sequence shown here is derived from an EMBL/GenBank/DDBJ whole genome shotgun (WGS) entry which is preliminary data.</text>
</comment>
<evidence type="ECO:0000256" key="14">
    <source>
        <dbReference type="PROSITE-ProRule" id="PRU00023"/>
    </source>
</evidence>
<feature type="compositionally biased region" description="Polar residues" evidence="16">
    <location>
        <begin position="735"/>
        <end position="754"/>
    </location>
</feature>
<feature type="compositionally biased region" description="Acidic residues" evidence="16">
    <location>
        <begin position="426"/>
        <end position="459"/>
    </location>
</feature>
<evidence type="ECO:0000256" key="15">
    <source>
        <dbReference type="SAM" id="Coils"/>
    </source>
</evidence>
<evidence type="ECO:0000256" key="8">
    <source>
        <dbReference type="ARBA" id="ARBA00022763"/>
    </source>
</evidence>
<evidence type="ECO:0000256" key="3">
    <source>
        <dbReference type="ARBA" id="ARBA00010999"/>
    </source>
</evidence>
<dbReference type="InterPro" id="IPR001611">
    <property type="entry name" value="Leu-rich_rpt"/>
</dbReference>
<evidence type="ECO:0000256" key="6">
    <source>
        <dbReference type="ARBA" id="ARBA00022614"/>
    </source>
</evidence>
<evidence type="ECO:0000313" key="18">
    <source>
        <dbReference type="Proteomes" id="UP001634394"/>
    </source>
</evidence>
<dbReference type="Pfam" id="PF13516">
    <property type="entry name" value="LRR_6"/>
    <property type="match status" value="2"/>
</dbReference>
<keyword evidence="18" id="KW-1185">Reference proteome</keyword>
<evidence type="ECO:0000256" key="10">
    <source>
        <dbReference type="ARBA" id="ARBA00022853"/>
    </source>
</evidence>
<dbReference type="InterPro" id="IPR019734">
    <property type="entry name" value="TPR_rpt"/>
</dbReference>
<dbReference type="Gene3D" id="1.25.40.20">
    <property type="entry name" value="Ankyrin repeat-containing domain"/>
    <property type="match status" value="1"/>
</dbReference>
<comment type="subcellular location">
    <subcellularLocation>
        <location evidence="2">Chromosome</location>
    </subcellularLocation>
    <subcellularLocation>
        <location evidence="1">Nucleus</location>
    </subcellularLocation>
</comment>
<accession>A0ABD3VFT7</accession>
<evidence type="ECO:0000256" key="5">
    <source>
        <dbReference type="ARBA" id="ARBA00022454"/>
    </source>
</evidence>
<keyword evidence="5" id="KW-0158">Chromosome</keyword>
<dbReference type="InterPro" id="IPR036770">
    <property type="entry name" value="Ankyrin_rpt-contain_sf"/>
</dbReference>
<sequence>MSFKSYKLESLLKEKRKAEKNENFKELALICNCLGELLAKYEKWEEAITEHETERGLSEALNDPIGTAVACRKLGECYCSLQEFAKALELQNQHLTLAKSCNNAVEEQRALATIGRTYFIQYESCRTSKERELALRKAKEAFLKSLEVCEQLKGTIAETDYQEMRGRLFLNLGLVSDEQDDMDQCTEYMQKAVTITHNHKLYTDVIRCQFSLATIYSRMRKHTQALRSLEEASKCAQILKDKHTEAEVCLHKALILIQIQDFHNARHCLKKANKLGLSSDRMRIKIYYKAVVRMEEAMSDLKETGDLEKQCKLYEKIADNAAEIGNYKQALEFYLKVVSYMKTLGKPEKDLIPIYVSLAQTYKDDKQFSKAIEHYKLEVGLQGDNFEQVQCLRSLVEIQKYFKQESHKRQTEEKLKRLREKFGITSDEEDDSQQGEEEVNEEEEVVMSDLSESSDEEEPVSFTAKSTGCSMKGDHLRRNDKGETPLHRACISNNFKKVKALVEAGHPMNPRDHCGWIPLHEACNHGHYEIVEFLLNHGADINDRGTAECRGVTPLIDAASCGHVDVMNLLIERGANVIASTDEGYTALSSFQDYVERNKEYFCKEEIVKAKHMENLLLEKMPHHMRERKVKRLQVFKASMEQHEDKDDEEVSDDELPTLSHLKRKTETKKKLKPLSFETDSDDSSHVAGQRSPLKESEDIDFEDSEMIFTNPALGEIQQPLKNAKEEYKNAINKVGSSRSRISQSQALSHGSQKSSNSNSSVALIAEEKFIGDNDWLIDDMRPSKKRKMDVEGLLCSRTTRNKRPKDKSDRKSRKEMPEKSFTEKNNFTGDQDFFENDSDEIGDNYNQDHHSQNNDVYIDLCDITNGTDSHSSDSLKGDNSTLNSSKRRLIQPTLSQFTEKANYRSEVNVVTADTRFNVAETQIQSSMMPITMVKADVLRIKVRIKDKLLLIPIQDRDGSKTVSWLCAEASQRYCTLTGIRPTLTLITKDGAILSHEDPITLVLTGNDEIDGVVENWDLPPLAERYTQASKALGLVAYRNIKTFLQTCERTAKLGLQNLALRPNHFQPIIRALQCQTGLRELDLQGNKLGDNGVESLVKAMDTLPNLTALSLACNEITSMGLKHLSRVVTVTAIEFNGNDPADHPRKPLQ</sequence>
<dbReference type="PROSITE" id="PS50088">
    <property type="entry name" value="ANK_REPEAT"/>
    <property type="match status" value="3"/>
</dbReference>
<name>A0ABD3VFT7_SINWO</name>
<evidence type="ECO:0000256" key="16">
    <source>
        <dbReference type="SAM" id="MobiDB-lite"/>
    </source>
</evidence>
<protein>
    <recommendedName>
        <fullName evidence="4">Tonsoku-like protein</fullName>
    </recommendedName>
</protein>
<dbReference type="SUPFAM" id="SSF52047">
    <property type="entry name" value="RNI-like"/>
    <property type="match status" value="1"/>
</dbReference>
<dbReference type="SMART" id="SM00028">
    <property type="entry name" value="TPR"/>
    <property type="match status" value="6"/>
</dbReference>
<dbReference type="GO" id="GO:0006281">
    <property type="term" value="P:DNA repair"/>
    <property type="evidence" value="ECO:0007669"/>
    <property type="project" value="UniProtKB-KW"/>
</dbReference>
<evidence type="ECO:0000256" key="9">
    <source>
        <dbReference type="ARBA" id="ARBA00022803"/>
    </source>
</evidence>
<dbReference type="AlphaFoldDB" id="A0ABD3VFT7"/>
<dbReference type="Proteomes" id="UP001634394">
    <property type="component" value="Unassembled WGS sequence"/>
</dbReference>
<feature type="coiled-coil region" evidence="15">
    <location>
        <begin position="8"/>
        <end position="54"/>
    </location>
</feature>